<dbReference type="eggNOG" id="COG2207">
    <property type="taxonomic scope" value="Bacteria"/>
</dbReference>
<evidence type="ECO:0000256" key="6">
    <source>
        <dbReference type="PROSITE-ProRule" id="PRU00169"/>
    </source>
</evidence>
<evidence type="ECO:0000256" key="3">
    <source>
        <dbReference type="ARBA" id="ARBA00023125"/>
    </source>
</evidence>
<feature type="domain" description="HTH araC/xylS-type" evidence="7">
    <location>
        <begin position="155"/>
        <end position="252"/>
    </location>
</feature>
<dbReference type="Pfam" id="PF12833">
    <property type="entry name" value="HTH_18"/>
    <property type="match status" value="1"/>
</dbReference>
<gene>
    <name evidence="9" type="ORF">CUS_5925</name>
</gene>
<keyword evidence="10" id="KW-1185">Reference proteome</keyword>
<dbReference type="PROSITE" id="PS50110">
    <property type="entry name" value="RESPONSE_REGULATORY"/>
    <property type="match status" value="1"/>
</dbReference>
<dbReference type="SMART" id="SM00342">
    <property type="entry name" value="HTH_ARAC"/>
    <property type="match status" value="1"/>
</dbReference>
<dbReference type="InterPro" id="IPR011006">
    <property type="entry name" value="CheY-like_superfamily"/>
</dbReference>
<evidence type="ECO:0000313" key="10">
    <source>
        <dbReference type="Proteomes" id="UP000004259"/>
    </source>
</evidence>
<protein>
    <recommendedName>
        <fullName evidence="1">Stage 0 sporulation protein A homolog</fullName>
    </recommendedName>
</protein>
<dbReference type="PANTHER" id="PTHR43280:SF2">
    <property type="entry name" value="HTH-TYPE TRANSCRIPTIONAL REGULATOR EXSA"/>
    <property type="match status" value="1"/>
</dbReference>
<dbReference type="InterPro" id="IPR001789">
    <property type="entry name" value="Sig_transdc_resp-reg_receiver"/>
</dbReference>
<keyword evidence="2" id="KW-0805">Transcription regulation</keyword>
<dbReference type="eggNOG" id="COG4753">
    <property type="taxonomic scope" value="Bacteria"/>
</dbReference>
<dbReference type="OrthoDB" id="342399at2"/>
<feature type="domain" description="Response regulatory" evidence="8">
    <location>
        <begin position="6"/>
        <end position="123"/>
    </location>
</feature>
<dbReference type="SUPFAM" id="SSF46689">
    <property type="entry name" value="Homeodomain-like"/>
    <property type="match status" value="1"/>
</dbReference>
<keyword evidence="3" id="KW-0238">DNA-binding</keyword>
<dbReference type="Proteomes" id="UP000004259">
    <property type="component" value="Unassembled WGS sequence"/>
</dbReference>
<organism evidence="9 10">
    <name type="scientific">Ruminococcus albus 8</name>
    <dbReference type="NCBI Taxonomy" id="246199"/>
    <lineage>
        <taxon>Bacteria</taxon>
        <taxon>Bacillati</taxon>
        <taxon>Bacillota</taxon>
        <taxon>Clostridia</taxon>
        <taxon>Eubacteriales</taxon>
        <taxon>Oscillospiraceae</taxon>
        <taxon>Ruminococcus</taxon>
    </lineage>
</organism>
<evidence type="ECO:0000313" key="9">
    <source>
        <dbReference type="EMBL" id="EGC03068.1"/>
    </source>
</evidence>
<proteinExistence type="predicted"/>
<dbReference type="AlphaFoldDB" id="E9SCK8"/>
<comment type="caution">
    <text evidence="9">The sequence shown here is derived from an EMBL/GenBank/DDBJ whole genome shotgun (WGS) entry which is preliminary data.</text>
</comment>
<dbReference type="GO" id="GO:0043565">
    <property type="term" value="F:sequence-specific DNA binding"/>
    <property type="evidence" value="ECO:0007669"/>
    <property type="project" value="InterPro"/>
</dbReference>
<keyword evidence="4" id="KW-0804">Transcription</keyword>
<dbReference type="InterPro" id="IPR009057">
    <property type="entry name" value="Homeodomain-like_sf"/>
</dbReference>
<comment type="function">
    <text evidence="5">May play the central regulatory role in sporulation. It may be an element of the effector pathway responsible for the activation of sporulation genes in response to nutritional stress. Spo0A may act in concert with spo0H (a sigma factor) to control the expression of some genes that are critical to the sporulation process.</text>
</comment>
<dbReference type="RefSeq" id="WP_002849793.1">
    <property type="nucleotide sequence ID" value="NZ_ADKM02000080.1"/>
</dbReference>
<dbReference type="PROSITE" id="PS01124">
    <property type="entry name" value="HTH_ARAC_FAMILY_2"/>
    <property type="match status" value="1"/>
</dbReference>
<dbReference type="STRING" id="246199.CUS_5925"/>
<dbReference type="GO" id="GO:0000160">
    <property type="term" value="P:phosphorelay signal transduction system"/>
    <property type="evidence" value="ECO:0007669"/>
    <property type="project" value="InterPro"/>
</dbReference>
<evidence type="ECO:0000256" key="1">
    <source>
        <dbReference type="ARBA" id="ARBA00018672"/>
    </source>
</evidence>
<evidence type="ECO:0000256" key="5">
    <source>
        <dbReference type="ARBA" id="ARBA00024867"/>
    </source>
</evidence>
<dbReference type="Gene3D" id="1.10.10.60">
    <property type="entry name" value="Homeodomain-like"/>
    <property type="match status" value="2"/>
</dbReference>
<dbReference type="SUPFAM" id="SSF52172">
    <property type="entry name" value="CheY-like"/>
    <property type="match status" value="1"/>
</dbReference>
<name>E9SCK8_RUMAL</name>
<dbReference type="PRINTS" id="PR00032">
    <property type="entry name" value="HTHARAC"/>
</dbReference>
<evidence type="ECO:0000259" key="8">
    <source>
        <dbReference type="PROSITE" id="PS50110"/>
    </source>
</evidence>
<evidence type="ECO:0000256" key="4">
    <source>
        <dbReference type="ARBA" id="ARBA00023163"/>
    </source>
</evidence>
<accession>E9SCK8</accession>
<dbReference type="EMBL" id="ADKM02000080">
    <property type="protein sequence ID" value="EGC03068.1"/>
    <property type="molecule type" value="Genomic_DNA"/>
</dbReference>
<dbReference type="Gene3D" id="3.40.50.2300">
    <property type="match status" value="1"/>
</dbReference>
<comment type="caution">
    <text evidence="6">Lacks conserved residue(s) required for the propagation of feature annotation.</text>
</comment>
<evidence type="ECO:0000259" key="7">
    <source>
        <dbReference type="PROSITE" id="PS01124"/>
    </source>
</evidence>
<reference evidence="9 10" key="1">
    <citation type="submission" date="2011-02" db="EMBL/GenBank/DDBJ databases">
        <authorList>
            <person name="Nelson K.E."/>
            <person name="Sutton G."/>
            <person name="Torralba M."/>
            <person name="Durkin S."/>
            <person name="Harkins D."/>
            <person name="Montgomery R."/>
            <person name="Ziemer C."/>
            <person name="Klaassens E."/>
            <person name="Ocuiv P."/>
            <person name="Morrison M."/>
        </authorList>
    </citation>
    <scope>NUCLEOTIDE SEQUENCE [LARGE SCALE GENOMIC DNA]</scope>
    <source>
        <strain evidence="9 10">8</strain>
    </source>
</reference>
<dbReference type="InterPro" id="IPR020449">
    <property type="entry name" value="Tscrpt_reg_AraC-type_HTH"/>
</dbReference>
<dbReference type="InterPro" id="IPR018060">
    <property type="entry name" value="HTH_AraC"/>
</dbReference>
<dbReference type="GO" id="GO:0003700">
    <property type="term" value="F:DNA-binding transcription factor activity"/>
    <property type="evidence" value="ECO:0007669"/>
    <property type="project" value="InterPro"/>
</dbReference>
<evidence type="ECO:0000256" key="2">
    <source>
        <dbReference type="ARBA" id="ARBA00023015"/>
    </source>
</evidence>
<dbReference type="PANTHER" id="PTHR43280">
    <property type="entry name" value="ARAC-FAMILY TRANSCRIPTIONAL REGULATOR"/>
    <property type="match status" value="1"/>
</dbReference>
<sequence>MKRLYRAMICDAGNGSYDKLKKMTVWQECGFEPAGRISDIKELKKICASRGAELIVCFNRPPLINAETVITAVKSACADTVCIAASPRDDYENMRKCFIAGAIDYLTEPISESRLKEALARAAEQIGSSFMTGEYTLALQEYIDSIKCTDEKFLTRLSDFLMGCENITVTTEYAADHFGFNKDYFGRMFKQKTGQTFGDFYKRFRMIYAEKLLSSGRYKVYEVSGLLGFSSVDYFTTVFKKVTGHTPSELKR</sequence>